<evidence type="ECO:0000313" key="2">
    <source>
        <dbReference type="Proteomes" id="UP000248405"/>
    </source>
</evidence>
<organism evidence="1 2">
    <name type="scientific">Aspergillus vadensis (strain CBS 113365 / IMI 142717 / IBT 24658)</name>
    <dbReference type="NCBI Taxonomy" id="1448311"/>
    <lineage>
        <taxon>Eukaryota</taxon>
        <taxon>Fungi</taxon>
        <taxon>Dikarya</taxon>
        <taxon>Ascomycota</taxon>
        <taxon>Pezizomycotina</taxon>
        <taxon>Eurotiomycetes</taxon>
        <taxon>Eurotiomycetidae</taxon>
        <taxon>Eurotiales</taxon>
        <taxon>Aspergillaceae</taxon>
        <taxon>Aspergillus</taxon>
        <taxon>Aspergillus subgen. Circumdati</taxon>
    </lineage>
</organism>
<protein>
    <submittedName>
        <fullName evidence="1">Uncharacterized protein</fullName>
    </submittedName>
</protein>
<dbReference type="EMBL" id="KZ821631">
    <property type="protein sequence ID" value="PYH67174.1"/>
    <property type="molecule type" value="Genomic_DNA"/>
</dbReference>
<sequence>MSNMHPKTNDLPTIVCARQSLRQDVRDIVQPQTVQTSNCETLTSSRVRSGRPLVATTTPPLILHKVIIKSGLLLTLWKVTQKQ</sequence>
<name>A0A319B5U3_ASPVC</name>
<reference evidence="1" key="1">
    <citation type="submission" date="2016-12" db="EMBL/GenBank/DDBJ databases">
        <title>The genomes of Aspergillus section Nigri reveals drivers in fungal speciation.</title>
        <authorList>
            <consortium name="DOE Joint Genome Institute"/>
            <person name="Vesth T.C."/>
            <person name="Nybo J."/>
            <person name="Theobald S."/>
            <person name="Brandl J."/>
            <person name="Frisvad J.C."/>
            <person name="Nielsen K.F."/>
            <person name="Lyhne E.K."/>
            <person name="Kogle M.E."/>
            <person name="Kuo A."/>
            <person name="Riley R."/>
            <person name="Clum A."/>
            <person name="Nolan M."/>
            <person name="Lipzen A."/>
            <person name="Salamov A."/>
            <person name="Henrissat B."/>
            <person name="Wiebenga A."/>
            <person name="De Vries R.P."/>
            <person name="Grigoriev I.V."/>
            <person name="Mortensen U.H."/>
            <person name="Andersen M.R."/>
            <person name="Baker S.E."/>
        </authorList>
    </citation>
    <scope>NUCLEOTIDE SEQUENCE [LARGE SCALE GENOMIC DNA]</scope>
    <source>
        <strain evidence="1">CBS 113365</strain>
    </source>
</reference>
<accession>A0A319B5U3</accession>
<gene>
    <name evidence="1" type="ORF">BO88DRAFT_84666</name>
</gene>
<dbReference type="Proteomes" id="UP000248405">
    <property type="component" value="Unassembled WGS sequence"/>
</dbReference>
<dbReference type="RefSeq" id="XP_025560968.1">
    <property type="nucleotide sequence ID" value="XM_025713190.1"/>
</dbReference>
<evidence type="ECO:0000313" key="1">
    <source>
        <dbReference type="EMBL" id="PYH67174.1"/>
    </source>
</evidence>
<dbReference type="GeneID" id="37217782"/>
<dbReference type="AlphaFoldDB" id="A0A319B5U3"/>
<keyword evidence="2" id="KW-1185">Reference proteome</keyword>
<proteinExistence type="predicted"/>